<dbReference type="EMBL" id="CAXAMN010026339">
    <property type="protein sequence ID" value="CAK9102302.1"/>
    <property type="molecule type" value="Genomic_DNA"/>
</dbReference>
<feature type="region of interest" description="Disordered" evidence="1">
    <location>
        <begin position="23"/>
        <end position="50"/>
    </location>
</feature>
<organism evidence="2 3">
    <name type="scientific">Durusdinium trenchii</name>
    <dbReference type="NCBI Taxonomy" id="1381693"/>
    <lineage>
        <taxon>Eukaryota</taxon>
        <taxon>Sar</taxon>
        <taxon>Alveolata</taxon>
        <taxon>Dinophyceae</taxon>
        <taxon>Suessiales</taxon>
        <taxon>Symbiodiniaceae</taxon>
        <taxon>Durusdinium</taxon>
    </lineage>
</organism>
<reference evidence="2 3" key="1">
    <citation type="submission" date="2024-02" db="EMBL/GenBank/DDBJ databases">
        <authorList>
            <person name="Chen Y."/>
            <person name="Shah S."/>
            <person name="Dougan E. K."/>
            <person name="Thang M."/>
            <person name="Chan C."/>
        </authorList>
    </citation>
    <scope>NUCLEOTIDE SEQUENCE [LARGE SCALE GENOMIC DNA]</scope>
</reference>
<evidence type="ECO:0000313" key="2">
    <source>
        <dbReference type="EMBL" id="CAK9102302.1"/>
    </source>
</evidence>
<name>A0ABP0RNW9_9DINO</name>
<evidence type="ECO:0000313" key="3">
    <source>
        <dbReference type="Proteomes" id="UP001642484"/>
    </source>
</evidence>
<keyword evidence="3" id="KW-1185">Reference proteome</keyword>
<proteinExistence type="predicted"/>
<dbReference type="Proteomes" id="UP001642484">
    <property type="component" value="Unassembled WGS sequence"/>
</dbReference>
<sequence length="134" mass="14263">MSGQLLLNELRGDGNTVEEVAALPSLASDTPPTPKAAEKPAVEAPPSSGASFTFRLPDNTSKEVFFTAKPLGLDFSKSIPMIVKAVKKDSVADEAAVQAKWVVTHVKGQEMPTDLRDAMTAILMAVKDLPSKKE</sequence>
<gene>
    <name evidence="2" type="ORF">CCMP2556_LOCUS48146</name>
</gene>
<accession>A0ABP0RNW9</accession>
<comment type="caution">
    <text evidence="2">The sequence shown here is derived from an EMBL/GenBank/DDBJ whole genome shotgun (WGS) entry which is preliminary data.</text>
</comment>
<protein>
    <submittedName>
        <fullName evidence="2">Uncharacterized protein</fullName>
    </submittedName>
</protein>
<evidence type="ECO:0000256" key="1">
    <source>
        <dbReference type="SAM" id="MobiDB-lite"/>
    </source>
</evidence>